<evidence type="ECO:0000313" key="3">
    <source>
        <dbReference type="Proteomes" id="UP000189137"/>
    </source>
</evidence>
<protein>
    <submittedName>
        <fullName evidence="2">Predicted transcriptional regulator</fullName>
    </submittedName>
</protein>
<evidence type="ECO:0000313" key="2">
    <source>
        <dbReference type="EMBL" id="SJT30499.1"/>
    </source>
</evidence>
<dbReference type="RefSeq" id="WP_021389838.1">
    <property type="nucleotide sequence ID" value="NZ_BIOU01000094.1"/>
</dbReference>
<comment type="caution">
    <text evidence="2">The sequence shown here is derived from an EMBL/GenBank/DDBJ whole genome shotgun (WGS) entry which is preliminary data.</text>
</comment>
<reference evidence="2 3" key="1">
    <citation type="submission" date="2017-02" db="EMBL/GenBank/DDBJ databases">
        <authorList>
            <consortium name="Pathogen Informatics"/>
        </authorList>
    </citation>
    <scope>NUCLEOTIDE SEQUENCE [LARGE SCALE GENOMIC DNA]</scope>
    <source>
        <strain evidence="2 3">VRECD0157</strain>
    </source>
</reference>
<proteinExistence type="predicted"/>
<accession>A0A9Q8EE43</accession>
<dbReference type="Pfam" id="PF08708">
    <property type="entry name" value="PriCT_1"/>
    <property type="match status" value="1"/>
</dbReference>
<dbReference type="SUPFAM" id="SSF56747">
    <property type="entry name" value="Prim-pol domain"/>
    <property type="match status" value="1"/>
</dbReference>
<dbReference type="InterPro" id="IPR014820">
    <property type="entry name" value="PriCT_1"/>
</dbReference>
<dbReference type="InterPro" id="IPR036388">
    <property type="entry name" value="WH-like_DNA-bd_sf"/>
</dbReference>
<dbReference type="Proteomes" id="UP000189137">
    <property type="component" value="Unassembled WGS sequence"/>
</dbReference>
<dbReference type="InterPro" id="IPR036390">
    <property type="entry name" value="WH_DNA-bd_sf"/>
</dbReference>
<organism evidence="2 3">
    <name type="scientific">Clostridioides difficile</name>
    <name type="common">Peptoclostridium difficile</name>
    <dbReference type="NCBI Taxonomy" id="1496"/>
    <lineage>
        <taxon>Bacteria</taxon>
        <taxon>Bacillati</taxon>
        <taxon>Bacillota</taxon>
        <taxon>Clostridia</taxon>
        <taxon>Peptostreptococcales</taxon>
        <taxon>Peptostreptococcaceae</taxon>
        <taxon>Clostridioides</taxon>
    </lineage>
</organism>
<dbReference type="SUPFAM" id="SSF46785">
    <property type="entry name" value="Winged helix' DNA-binding domain"/>
    <property type="match status" value="1"/>
</dbReference>
<evidence type="ECO:0000259" key="1">
    <source>
        <dbReference type="Pfam" id="PF08708"/>
    </source>
</evidence>
<sequence length="523" mass="60482">MKGKDIQEKLITYFKFIFPKLETDEKYRAYMLVENSKTNFTRTFKLNTYHELVEVVNKYNSKANIYISTCLYDNTKDKTKENILSKSVIVVDVDNADFDISEIYKLAKINQVFIHLVVRSGRGWHLYFKLDKEYSNVKQLEKASKHLCELFGGDKNSLDVGHVYRVPFTKNLKYDNTWSSIVNTINKTFPHTLDKLINHVPIKSSLSGNTELQVDNVEQLSCFKNLVKYGISKGFRNKAMIAISNTCKYIGLSEVEALQYAYEFNSNCEVPQRKTEVVKVVKSIYNNSSLIKPCKDNLNKKLCNSHCMGRLITVDDVLNKIDENIDNDIQVAFSNKLIGNIKTYINKDGKKEKGTMLSVLSGAEILIISELKTFRNEIYSVDDLIDTTNLSKPTIIKSLKRLEEFNIINSTKQHFNRSSKPTTIYFYNDECEQKYKEIHSIGRGLFIIRRNKLITDNDMKVYIALKYLINKRMSTTQNDIELISGVTRNNINRSIKNLIEQDLLRKKQVQSTNGTFNIYTLKL</sequence>
<dbReference type="Gene3D" id="1.10.10.10">
    <property type="entry name" value="Winged helix-like DNA-binding domain superfamily/Winged helix DNA-binding domain"/>
    <property type="match status" value="2"/>
</dbReference>
<gene>
    <name evidence="2" type="ORF">SAMEA3375112_04215</name>
</gene>
<dbReference type="EMBL" id="FUPS01000031">
    <property type="protein sequence ID" value="SJT30499.1"/>
    <property type="molecule type" value="Genomic_DNA"/>
</dbReference>
<feature type="domain" description="Primase C-terminal 1" evidence="1">
    <location>
        <begin position="226"/>
        <end position="287"/>
    </location>
</feature>
<name>A0A9Q8EE43_CLODI</name>
<dbReference type="AlphaFoldDB" id="A0A9Q8EE43"/>